<comment type="caution">
    <text evidence="2">The sequence shown here is derived from an EMBL/GenBank/DDBJ whole genome shotgun (WGS) entry which is preliminary data.</text>
</comment>
<accession>A0A7J8F125</accession>
<evidence type="ECO:0000313" key="2">
    <source>
        <dbReference type="EMBL" id="KAF6441271.1"/>
    </source>
</evidence>
<keyword evidence="3" id="KW-1185">Reference proteome</keyword>
<reference evidence="2 3" key="1">
    <citation type="journal article" date="2020" name="Nature">
        <title>Six reference-quality genomes reveal evolution of bat adaptations.</title>
        <authorList>
            <person name="Jebb D."/>
            <person name="Huang Z."/>
            <person name="Pippel M."/>
            <person name="Hughes G.M."/>
            <person name="Lavrichenko K."/>
            <person name="Devanna P."/>
            <person name="Winkler S."/>
            <person name="Jermiin L.S."/>
            <person name="Skirmuntt E.C."/>
            <person name="Katzourakis A."/>
            <person name="Burkitt-Gray L."/>
            <person name="Ray D.A."/>
            <person name="Sullivan K.A.M."/>
            <person name="Roscito J.G."/>
            <person name="Kirilenko B.M."/>
            <person name="Davalos L.M."/>
            <person name="Corthals A.P."/>
            <person name="Power M.L."/>
            <person name="Jones G."/>
            <person name="Ransome R.D."/>
            <person name="Dechmann D.K.N."/>
            <person name="Locatelli A.G."/>
            <person name="Puechmaille S.J."/>
            <person name="Fedrigo O."/>
            <person name="Jarvis E.D."/>
            <person name="Hiller M."/>
            <person name="Vernes S.C."/>
            <person name="Myers E.W."/>
            <person name="Teeling E.C."/>
        </authorList>
    </citation>
    <scope>NUCLEOTIDE SEQUENCE [LARGE SCALE GENOMIC DNA]</scope>
    <source>
        <strain evidence="2">MRouAeg1</strain>
        <tissue evidence="2">Muscle</tissue>
    </source>
</reference>
<sequence length="136" mass="14230">MAAGAHVCASGGRLSEKSRCGTTPACSVSVAVVFGCVECRLVSATPTVLHAREQLSLWWRQSTGGQAQARTCLASSRAACATIPLARASHMPEPSISGAGEYTSSSYGGRKREENFLNNNLPRGAKLLVIEPTSHA</sequence>
<dbReference type="EMBL" id="JACASE010000008">
    <property type="protein sequence ID" value="KAF6441271.1"/>
    <property type="molecule type" value="Genomic_DNA"/>
</dbReference>
<feature type="region of interest" description="Disordered" evidence="1">
    <location>
        <begin position="1"/>
        <end position="21"/>
    </location>
</feature>
<gene>
    <name evidence="2" type="ORF">HJG63_012411</name>
</gene>
<proteinExistence type="predicted"/>
<dbReference type="Proteomes" id="UP000593571">
    <property type="component" value="Unassembled WGS sequence"/>
</dbReference>
<dbReference type="AlphaFoldDB" id="A0A7J8F125"/>
<organism evidence="2 3">
    <name type="scientific">Rousettus aegyptiacus</name>
    <name type="common">Egyptian fruit bat</name>
    <name type="synonym">Pteropus aegyptiacus</name>
    <dbReference type="NCBI Taxonomy" id="9407"/>
    <lineage>
        <taxon>Eukaryota</taxon>
        <taxon>Metazoa</taxon>
        <taxon>Chordata</taxon>
        <taxon>Craniata</taxon>
        <taxon>Vertebrata</taxon>
        <taxon>Euteleostomi</taxon>
        <taxon>Mammalia</taxon>
        <taxon>Eutheria</taxon>
        <taxon>Laurasiatheria</taxon>
        <taxon>Chiroptera</taxon>
        <taxon>Yinpterochiroptera</taxon>
        <taxon>Pteropodoidea</taxon>
        <taxon>Pteropodidae</taxon>
        <taxon>Rousettinae</taxon>
        <taxon>Rousettus</taxon>
    </lineage>
</organism>
<name>A0A7J8F125_ROUAE</name>
<protein>
    <submittedName>
        <fullName evidence="2">Uncharacterized protein</fullName>
    </submittedName>
</protein>
<evidence type="ECO:0000256" key="1">
    <source>
        <dbReference type="SAM" id="MobiDB-lite"/>
    </source>
</evidence>
<evidence type="ECO:0000313" key="3">
    <source>
        <dbReference type="Proteomes" id="UP000593571"/>
    </source>
</evidence>